<feature type="compositionally biased region" description="Basic and acidic residues" evidence="1">
    <location>
        <begin position="72"/>
        <end position="81"/>
    </location>
</feature>
<dbReference type="AlphaFoldDB" id="A0A9P6B007"/>
<feature type="region of interest" description="Disordered" evidence="1">
    <location>
        <begin position="405"/>
        <end position="444"/>
    </location>
</feature>
<organism evidence="2 3">
    <name type="scientific">Hydnum rufescens UP504</name>
    <dbReference type="NCBI Taxonomy" id="1448309"/>
    <lineage>
        <taxon>Eukaryota</taxon>
        <taxon>Fungi</taxon>
        <taxon>Dikarya</taxon>
        <taxon>Basidiomycota</taxon>
        <taxon>Agaricomycotina</taxon>
        <taxon>Agaricomycetes</taxon>
        <taxon>Cantharellales</taxon>
        <taxon>Hydnaceae</taxon>
        <taxon>Hydnum</taxon>
    </lineage>
</organism>
<reference evidence="2" key="1">
    <citation type="journal article" date="2020" name="Nat. Commun.">
        <title>Large-scale genome sequencing of mycorrhizal fungi provides insights into the early evolution of symbiotic traits.</title>
        <authorList>
            <person name="Miyauchi S."/>
            <person name="Kiss E."/>
            <person name="Kuo A."/>
            <person name="Drula E."/>
            <person name="Kohler A."/>
            <person name="Sanchez-Garcia M."/>
            <person name="Morin E."/>
            <person name="Andreopoulos B."/>
            <person name="Barry K.W."/>
            <person name="Bonito G."/>
            <person name="Buee M."/>
            <person name="Carver A."/>
            <person name="Chen C."/>
            <person name="Cichocki N."/>
            <person name="Clum A."/>
            <person name="Culley D."/>
            <person name="Crous P.W."/>
            <person name="Fauchery L."/>
            <person name="Girlanda M."/>
            <person name="Hayes R.D."/>
            <person name="Keri Z."/>
            <person name="LaButti K."/>
            <person name="Lipzen A."/>
            <person name="Lombard V."/>
            <person name="Magnuson J."/>
            <person name="Maillard F."/>
            <person name="Murat C."/>
            <person name="Nolan M."/>
            <person name="Ohm R.A."/>
            <person name="Pangilinan J."/>
            <person name="Pereira M.F."/>
            <person name="Perotto S."/>
            <person name="Peter M."/>
            <person name="Pfister S."/>
            <person name="Riley R."/>
            <person name="Sitrit Y."/>
            <person name="Stielow J.B."/>
            <person name="Szollosi G."/>
            <person name="Zifcakova L."/>
            <person name="Stursova M."/>
            <person name="Spatafora J.W."/>
            <person name="Tedersoo L."/>
            <person name="Vaario L.M."/>
            <person name="Yamada A."/>
            <person name="Yan M."/>
            <person name="Wang P."/>
            <person name="Xu J."/>
            <person name="Bruns T."/>
            <person name="Baldrian P."/>
            <person name="Vilgalys R."/>
            <person name="Dunand C."/>
            <person name="Henrissat B."/>
            <person name="Grigoriev I.V."/>
            <person name="Hibbett D."/>
            <person name="Nagy L.G."/>
            <person name="Martin F.M."/>
        </authorList>
    </citation>
    <scope>NUCLEOTIDE SEQUENCE</scope>
    <source>
        <strain evidence="2">UP504</strain>
    </source>
</reference>
<dbReference type="OrthoDB" id="3235609at2759"/>
<comment type="caution">
    <text evidence="2">The sequence shown here is derived from an EMBL/GenBank/DDBJ whole genome shotgun (WGS) entry which is preliminary data.</text>
</comment>
<evidence type="ECO:0000256" key="1">
    <source>
        <dbReference type="SAM" id="MobiDB-lite"/>
    </source>
</evidence>
<accession>A0A9P6B007</accession>
<feature type="region of interest" description="Disordered" evidence="1">
    <location>
        <begin position="62"/>
        <end position="87"/>
    </location>
</feature>
<evidence type="ECO:0000313" key="2">
    <source>
        <dbReference type="EMBL" id="KAF9515164.1"/>
    </source>
</evidence>
<keyword evidence="3" id="KW-1185">Reference proteome</keyword>
<feature type="compositionally biased region" description="Low complexity" evidence="1">
    <location>
        <begin position="315"/>
        <end position="328"/>
    </location>
</feature>
<name>A0A9P6B007_9AGAM</name>
<dbReference type="Proteomes" id="UP000886523">
    <property type="component" value="Unassembled WGS sequence"/>
</dbReference>
<sequence>MSNFRIGIKHSGAWYLLIPGDGLARPLRCTRPAYPSTDFASLSPIAFTSLEETEDKLKALRQDSKKNKKIRTRDQSERDTSKANNSYSLCRDTPARITYGKDIQDSSYTTITNEDASCQRSAFEHSRVILGALRKTLRVSKFIIGDSPWNGLVNRLIVFASTPSSPEASRVGRVPLDISCAEVLFSEAGEAFGPENHFFIPKGPSKYEGSDPHSLNTDFGPIRAFFRLETVRPRDKLHEGTAPTILLVYDAVSAFRVLQEAGVDTTNWELGATSLVLQTGARQMSFNLHRPHSHRPTNFRPRSRSPTMNREHNHNSSPSSHRPASPSRGMGLAPVYVIDIRSLWLTMPGMSFPAPSLLDMAYRLNLDSSAGSSLSAGNDLDLVYRVWTSLVGAAPIDDQAKVIRPGPLPSLASTADSEAPDPMGTTQKNCKDEDNSASLGKFAGTSAQPVLYEDPYSAFEKWASEDEDLDE</sequence>
<proteinExistence type="predicted"/>
<protein>
    <submittedName>
        <fullName evidence="2">Uncharacterized protein</fullName>
    </submittedName>
</protein>
<gene>
    <name evidence="2" type="ORF">BS47DRAFT_1391893</name>
</gene>
<feature type="compositionally biased region" description="Basic residues" evidence="1">
    <location>
        <begin position="289"/>
        <end position="303"/>
    </location>
</feature>
<feature type="region of interest" description="Disordered" evidence="1">
    <location>
        <begin position="287"/>
        <end position="328"/>
    </location>
</feature>
<dbReference type="EMBL" id="MU128953">
    <property type="protein sequence ID" value="KAF9515164.1"/>
    <property type="molecule type" value="Genomic_DNA"/>
</dbReference>
<evidence type="ECO:0000313" key="3">
    <source>
        <dbReference type="Proteomes" id="UP000886523"/>
    </source>
</evidence>